<evidence type="ECO:0000313" key="2">
    <source>
        <dbReference type="Proteomes" id="UP000215224"/>
    </source>
</evidence>
<accession>A0A223KVE8</accession>
<dbReference type="RefSeq" id="WP_066419989.1">
    <property type="nucleotide sequence ID" value="NZ_CP018866.1"/>
</dbReference>
<organism evidence="1 2">
    <name type="scientific">Sutcliffiella cohnii</name>
    <dbReference type="NCBI Taxonomy" id="33932"/>
    <lineage>
        <taxon>Bacteria</taxon>
        <taxon>Bacillati</taxon>
        <taxon>Bacillota</taxon>
        <taxon>Bacilli</taxon>
        <taxon>Bacillales</taxon>
        <taxon>Bacillaceae</taxon>
        <taxon>Sutcliffiella</taxon>
    </lineage>
</organism>
<name>A0A223KVE8_9BACI</name>
<evidence type="ECO:0000313" key="1">
    <source>
        <dbReference type="EMBL" id="AST93440.1"/>
    </source>
</evidence>
<evidence type="ECO:0008006" key="3">
    <source>
        <dbReference type="Google" id="ProtNLM"/>
    </source>
</evidence>
<protein>
    <recommendedName>
        <fullName evidence="3">ESAT-6-like protein</fullName>
    </recommendedName>
</protein>
<dbReference type="STRING" id="1314751.GCA_001591425_03988"/>
<dbReference type="EMBL" id="CP018866">
    <property type="protein sequence ID" value="AST93440.1"/>
    <property type="molecule type" value="Genomic_DNA"/>
</dbReference>
<dbReference type="KEGG" id="bcoh:BC6307_20305"/>
<gene>
    <name evidence="1" type="ORF">BC6307_20305</name>
</gene>
<dbReference type="InterPro" id="IPR036689">
    <property type="entry name" value="ESAT-6-like_sf"/>
</dbReference>
<sequence length="100" mass="11195">MSKINVDTSGVMRAAKSISSYNKAIRSDFSGVESSVKSLNASWDGKASDKAIQAFFKIKDGYSEPRYTVMNNFVKYLNEQVVTGYKETEKVNKSLADFFK</sequence>
<dbReference type="Gene3D" id="1.10.287.1060">
    <property type="entry name" value="ESAT-6-like"/>
    <property type="match status" value="1"/>
</dbReference>
<reference evidence="1 2" key="1">
    <citation type="submission" date="2016-12" db="EMBL/GenBank/DDBJ databases">
        <title>The whole genome sequencing and assembly of Bacillus cohnii DSM 6307T strain.</title>
        <authorList>
            <person name="Lee Y.-J."/>
            <person name="Yi H."/>
            <person name="Bahn Y.-S."/>
            <person name="Kim J.F."/>
            <person name="Lee D.-W."/>
        </authorList>
    </citation>
    <scope>NUCLEOTIDE SEQUENCE [LARGE SCALE GENOMIC DNA]</scope>
    <source>
        <strain evidence="1 2">DSM 6307</strain>
    </source>
</reference>
<dbReference type="Proteomes" id="UP000215224">
    <property type="component" value="Chromosome"/>
</dbReference>
<proteinExistence type="predicted"/>
<dbReference type="AlphaFoldDB" id="A0A223KVE8"/>
<keyword evidence="2" id="KW-1185">Reference proteome</keyword>
<dbReference type="SUPFAM" id="SSF140453">
    <property type="entry name" value="EsxAB dimer-like"/>
    <property type="match status" value="1"/>
</dbReference>
<dbReference type="Pfam" id="PF06013">
    <property type="entry name" value="WXG100"/>
    <property type="match status" value="1"/>
</dbReference>
<dbReference type="InterPro" id="IPR010310">
    <property type="entry name" value="T7SS_ESAT-6-like"/>
</dbReference>